<organism evidence="2 3">
    <name type="scientific">Frankia canadensis</name>
    <dbReference type="NCBI Taxonomy" id="1836972"/>
    <lineage>
        <taxon>Bacteria</taxon>
        <taxon>Bacillati</taxon>
        <taxon>Actinomycetota</taxon>
        <taxon>Actinomycetes</taxon>
        <taxon>Frankiales</taxon>
        <taxon>Frankiaceae</taxon>
        <taxon>Frankia</taxon>
    </lineage>
</organism>
<dbReference type="Proteomes" id="UP000234331">
    <property type="component" value="Unassembled WGS sequence"/>
</dbReference>
<keyword evidence="3" id="KW-1185">Reference proteome</keyword>
<feature type="region of interest" description="Disordered" evidence="1">
    <location>
        <begin position="114"/>
        <end position="167"/>
    </location>
</feature>
<gene>
    <name evidence="2" type="ORF">FRACA_4110003</name>
</gene>
<evidence type="ECO:0000313" key="2">
    <source>
        <dbReference type="EMBL" id="SNQ50177.1"/>
    </source>
</evidence>
<evidence type="ECO:0000313" key="3">
    <source>
        <dbReference type="Proteomes" id="UP000234331"/>
    </source>
</evidence>
<evidence type="ECO:0000256" key="1">
    <source>
        <dbReference type="SAM" id="MobiDB-lite"/>
    </source>
</evidence>
<accession>A0A2I2KWX3</accession>
<dbReference type="EMBL" id="FZMO01000348">
    <property type="protein sequence ID" value="SNQ50177.1"/>
    <property type="molecule type" value="Genomic_DNA"/>
</dbReference>
<sequence length="176" mass="19247">MGARCGRMARRRRGIPVRISCGSESAPTRSSTETGPAGPLGRAAAPWWARDISRTRLQRGAAALVELDRASFAEVVRAARHRWDAAGPVAAVAAQVRVRGLTPGRDLPARVRNALTDGRRRPPPTSNVARAPGPTAGLDSRGVPPPLRGHRPRPQRPRRHRARKDYRDVLYYSGDY</sequence>
<name>A0A2I2KWX3_9ACTN</name>
<feature type="compositionally biased region" description="Polar residues" evidence="1">
    <location>
        <begin position="22"/>
        <end position="34"/>
    </location>
</feature>
<protein>
    <submittedName>
        <fullName evidence="2">Uncharacterized protein</fullName>
    </submittedName>
</protein>
<feature type="region of interest" description="Disordered" evidence="1">
    <location>
        <begin position="20"/>
        <end position="42"/>
    </location>
</feature>
<reference evidence="2 3" key="1">
    <citation type="submission" date="2017-06" db="EMBL/GenBank/DDBJ databases">
        <authorList>
            <person name="Kim H.J."/>
            <person name="Triplett B.A."/>
        </authorList>
    </citation>
    <scope>NUCLEOTIDE SEQUENCE [LARGE SCALE GENOMIC DNA]</scope>
    <source>
        <strain evidence="2">FRACA_ARgP5</strain>
    </source>
</reference>
<proteinExistence type="predicted"/>
<feature type="compositionally biased region" description="Basic residues" evidence="1">
    <location>
        <begin position="148"/>
        <end position="164"/>
    </location>
</feature>
<dbReference type="AlphaFoldDB" id="A0A2I2KWX3"/>